<dbReference type="PANTHER" id="PTHR33116">
    <property type="entry name" value="REVERSE TRANSCRIPTASE ZINC-BINDING DOMAIN-CONTAINING PROTEIN-RELATED-RELATED"/>
    <property type="match status" value="1"/>
</dbReference>
<evidence type="ECO:0000256" key="1">
    <source>
        <dbReference type="SAM" id="MobiDB-lite"/>
    </source>
</evidence>
<evidence type="ECO:0000259" key="2">
    <source>
        <dbReference type="Pfam" id="PF14111"/>
    </source>
</evidence>
<reference evidence="3 4" key="1">
    <citation type="submission" date="2019-07" db="EMBL/GenBank/DDBJ databases">
        <title>De Novo Assembly of kiwifruit Actinidia rufa.</title>
        <authorList>
            <person name="Sugita-Konishi S."/>
            <person name="Sato K."/>
            <person name="Mori E."/>
            <person name="Abe Y."/>
            <person name="Kisaki G."/>
            <person name="Hamano K."/>
            <person name="Suezawa K."/>
            <person name="Otani M."/>
            <person name="Fukuda T."/>
            <person name="Manabe T."/>
            <person name="Gomi K."/>
            <person name="Tabuchi M."/>
            <person name="Akimitsu K."/>
            <person name="Kataoka I."/>
        </authorList>
    </citation>
    <scope>NUCLEOTIDE SEQUENCE [LARGE SCALE GENOMIC DNA]</scope>
    <source>
        <strain evidence="4">cv. Fuchu</strain>
    </source>
</reference>
<feature type="compositionally biased region" description="Basic and acidic residues" evidence="1">
    <location>
        <begin position="128"/>
        <end position="155"/>
    </location>
</feature>
<evidence type="ECO:0000313" key="4">
    <source>
        <dbReference type="Proteomes" id="UP000585474"/>
    </source>
</evidence>
<organism evidence="3 4">
    <name type="scientific">Actinidia rufa</name>
    <dbReference type="NCBI Taxonomy" id="165716"/>
    <lineage>
        <taxon>Eukaryota</taxon>
        <taxon>Viridiplantae</taxon>
        <taxon>Streptophyta</taxon>
        <taxon>Embryophyta</taxon>
        <taxon>Tracheophyta</taxon>
        <taxon>Spermatophyta</taxon>
        <taxon>Magnoliopsida</taxon>
        <taxon>eudicotyledons</taxon>
        <taxon>Gunneridae</taxon>
        <taxon>Pentapetalae</taxon>
        <taxon>asterids</taxon>
        <taxon>Ericales</taxon>
        <taxon>Actinidiaceae</taxon>
        <taxon>Actinidia</taxon>
    </lineage>
</organism>
<feature type="region of interest" description="Disordered" evidence="1">
    <location>
        <begin position="211"/>
        <end position="235"/>
    </location>
</feature>
<dbReference type="Proteomes" id="UP000585474">
    <property type="component" value="Unassembled WGS sequence"/>
</dbReference>
<dbReference type="AlphaFoldDB" id="A0A7J0F2Y5"/>
<protein>
    <recommendedName>
        <fullName evidence="2">DUF4283 domain-containing protein</fullName>
    </recommendedName>
</protein>
<dbReference type="PANTHER" id="PTHR33116:SF84">
    <property type="entry name" value="RNA-DIRECTED DNA POLYMERASE"/>
    <property type="match status" value="1"/>
</dbReference>
<dbReference type="EMBL" id="BJWL01000008">
    <property type="protein sequence ID" value="GFY93055.1"/>
    <property type="molecule type" value="Genomic_DNA"/>
</dbReference>
<dbReference type="Pfam" id="PF14111">
    <property type="entry name" value="DUF4283"/>
    <property type="match status" value="1"/>
</dbReference>
<proteinExistence type="predicted"/>
<feature type="region of interest" description="Disordered" evidence="1">
    <location>
        <begin position="124"/>
        <end position="155"/>
    </location>
</feature>
<feature type="domain" description="DUF4283" evidence="2">
    <location>
        <begin position="52"/>
        <end position="121"/>
    </location>
</feature>
<dbReference type="InterPro" id="IPR025558">
    <property type="entry name" value="DUF4283"/>
</dbReference>
<comment type="caution">
    <text evidence="3">The sequence shown here is derived from an EMBL/GenBank/DDBJ whole genome shotgun (WGS) entry which is preliminary data.</text>
</comment>
<dbReference type="OrthoDB" id="1938625at2759"/>
<evidence type="ECO:0000313" key="3">
    <source>
        <dbReference type="EMBL" id="GFY93055.1"/>
    </source>
</evidence>
<gene>
    <name evidence="3" type="ORF">Acr_08g0014510</name>
</gene>
<accession>A0A7J0F2Y5</accession>
<keyword evidence="4" id="KW-1185">Reference proteome</keyword>
<sequence length="855" mass="94526">MAEGTSVSSVTPKSSILAAVSQSILNLLAANSGLMPVSVAFAYRDLPCFFWGYFGGRFPGRQALRKITNSWKVQVTVKHHGSGWLVFQFSSEDDKANVLGNGPYIIYGRPLLLKAMPRLFKTMGHTPEGCKENKTNSNKNEDAKPAGVAKEKGKDTEAIAFETNDQIGTSEAGTNKGNQLEWVIKKTREGKGQKGRTEESGPVVEAEVQYRASGSDPATEESQNPNSRLEPEIEDSVSKALGLSTGQTPSIPKQQKKVQVGAAVKQAIQIASAELKTNLQQPHRDLKGGAATVQKKNAAQPTGRSITATLAAKNLDRSQLPSTLTLAKGEEGKKNRDKKATVKCDKAISFAEFCAEMGEYIRKNKVDVMGILETKLKSQRTREVVKSKFRRWAMWDNFQHHPNGRIMIIWKADKVDLQILEFSEQVIHCMVVCKKLHDNTSDPLLQEQMVKMKQTAFNLAEAERSYCSQLAKMKYLKNSDRASKFFHDLIKIHRNKGQIVSIALPNGSRSKSQQEVNDLSLNSIRIYLVPVPRVLQLIEMSCWKGAPGPDGYSALFFKRAWSIIGKDFCEAIKEFFSSGQILKQMNHSVIALVPKTSGISRDDLEAIKFISGFSEGRFPFRIAGYLNAWAGMKLSYAGRCELIRSILQGVECFWLASLYIPAGIRDRLIRMCRNFLWGVGTRMEQWVLDGRFCSKAAYEFFRPRKGNLTWPKWLGISRSMGTLKAAVKWIFKEARGTGIQAKAKRIGLACTVYYIWEARNERIFEDIIKDPKDIIRRIQIQDIAVVAHGVGVGVGVGIGVSVGVDGGLYLGQVSAAVARGDAHVADASVPPVQFQLLVAEIGSGSVLKTEAVSLP</sequence>
<name>A0A7J0F2Y5_9ERIC</name>